<keyword evidence="2" id="KW-1185">Reference proteome</keyword>
<sequence length="174" mass="19069">MLKQLVLVSSLFTLAACNDSEPKQSAATEKGPLTSLEQYDLQAKTLLANIRAKKDAASLEVESADLVTVSQVLLSEFTVKYPQCTEYLNALNAAAKLIPTLPIEEIETGYHADGKLPKFDDPVCYHAKDLLVHPATVQAIARLGFVDEQAFQDAELEIVEVIAHFDQVQKALNK</sequence>
<dbReference type="AlphaFoldDB" id="A0A0N1MUQ6"/>
<gene>
    <name evidence="1" type="ORF">ADS77_02570</name>
</gene>
<dbReference type="EMBL" id="LHPH01000002">
    <property type="protein sequence ID" value="KPH65172.1"/>
    <property type="molecule type" value="Genomic_DNA"/>
</dbReference>
<evidence type="ECO:0000313" key="1">
    <source>
        <dbReference type="EMBL" id="KPH65172.1"/>
    </source>
</evidence>
<proteinExistence type="predicted"/>
<reference evidence="1 2" key="1">
    <citation type="submission" date="2015-08" db="EMBL/GenBank/DDBJ databases">
        <title>Draft Genome Sequence of Pseudoalteromonas porphyrae UCD-SED14.</title>
        <authorList>
            <person name="Coil D.A."/>
            <person name="Jospin G."/>
            <person name="Lee R.D."/>
            <person name="Eisen J.A."/>
        </authorList>
    </citation>
    <scope>NUCLEOTIDE SEQUENCE [LARGE SCALE GENOMIC DNA]</scope>
    <source>
        <strain evidence="1 2">UCD-SED14</strain>
    </source>
</reference>
<accession>A0A0N1MUQ6</accession>
<dbReference type="PROSITE" id="PS51257">
    <property type="entry name" value="PROKAR_LIPOPROTEIN"/>
    <property type="match status" value="1"/>
</dbReference>
<name>A0A0N1MUQ6_9GAMM</name>
<dbReference type="OrthoDB" id="6310278at2"/>
<dbReference type="RefSeq" id="WP_054204468.1">
    <property type="nucleotide sequence ID" value="NZ_LHPH01000002.1"/>
</dbReference>
<dbReference type="PATRIC" id="fig|187330.3.peg.552"/>
<organism evidence="1 2">
    <name type="scientific">Pseudoalteromonas porphyrae</name>
    <dbReference type="NCBI Taxonomy" id="187330"/>
    <lineage>
        <taxon>Bacteria</taxon>
        <taxon>Pseudomonadati</taxon>
        <taxon>Pseudomonadota</taxon>
        <taxon>Gammaproteobacteria</taxon>
        <taxon>Alteromonadales</taxon>
        <taxon>Pseudoalteromonadaceae</taxon>
        <taxon>Pseudoalteromonas</taxon>
    </lineage>
</organism>
<dbReference type="STRING" id="187330.AMS58_07750"/>
<dbReference type="Proteomes" id="UP000037848">
    <property type="component" value="Unassembled WGS sequence"/>
</dbReference>
<evidence type="ECO:0000313" key="2">
    <source>
        <dbReference type="Proteomes" id="UP000037848"/>
    </source>
</evidence>
<protein>
    <submittedName>
        <fullName evidence="1">Uncharacterized protein</fullName>
    </submittedName>
</protein>
<comment type="caution">
    <text evidence="1">The sequence shown here is derived from an EMBL/GenBank/DDBJ whole genome shotgun (WGS) entry which is preliminary data.</text>
</comment>